<organism evidence="2 3">
    <name type="scientific">Moelleriella libera RCEF 2490</name>
    <dbReference type="NCBI Taxonomy" id="1081109"/>
    <lineage>
        <taxon>Eukaryota</taxon>
        <taxon>Fungi</taxon>
        <taxon>Dikarya</taxon>
        <taxon>Ascomycota</taxon>
        <taxon>Pezizomycotina</taxon>
        <taxon>Sordariomycetes</taxon>
        <taxon>Hypocreomycetidae</taxon>
        <taxon>Hypocreales</taxon>
        <taxon>Clavicipitaceae</taxon>
        <taxon>Moelleriella</taxon>
    </lineage>
</organism>
<comment type="caution">
    <text evidence="2">The sequence shown here is derived from an EMBL/GenBank/DDBJ whole genome shotgun (WGS) entry which is preliminary data.</text>
</comment>
<name>A0A167WQQ6_9HYPO</name>
<dbReference type="STRING" id="1081109.A0A167WQQ6"/>
<sequence>MAAAVVPPDQLPPLAADDNDNDTSRADSRSGPSLALADLLLHVASAAAPPSSLGYDVVGLDADPDVIRLARENAAKTPPLPPLPASGASSSPGGSGSGSMTWDFLAADWLEQLGSADPAGKKKTFDLVYDYMCLSTLPPQLRPQWAKRVSELVGAAPDGRLPLAAGGPPWGVTPEVYEALLTTPGEPVAYDERGAVVEKQPAKPDPNALHRLSIIKPERTHAAGTNADGSIADFISVWMR</sequence>
<feature type="region of interest" description="Disordered" evidence="1">
    <location>
        <begin position="1"/>
        <end position="31"/>
    </location>
</feature>
<evidence type="ECO:0000313" key="3">
    <source>
        <dbReference type="Proteomes" id="UP000078544"/>
    </source>
</evidence>
<dbReference type="GO" id="GO:0008168">
    <property type="term" value="F:methyltransferase activity"/>
    <property type="evidence" value="ECO:0007669"/>
    <property type="project" value="UniProtKB-KW"/>
</dbReference>
<dbReference type="AlphaFoldDB" id="A0A167WQQ6"/>
<dbReference type="SUPFAM" id="SSF53335">
    <property type="entry name" value="S-adenosyl-L-methionine-dependent methyltransferases"/>
    <property type="match status" value="1"/>
</dbReference>
<keyword evidence="2" id="KW-0808">Transferase</keyword>
<dbReference type="Proteomes" id="UP000078544">
    <property type="component" value="Unassembled WGS sequence"/>
</dbReference>
<dbReference type="InterPro" id="IPR029063">
    <property type="entry name" value="SAM-dependent_MTases_sf"/>
</dbReference>
<feature type="compositionally biased region" description="Low complexity" evidence="1">
    <location>
        <begin position="1"/>
        <end position="16"/>
    </location>
</feature>
<proteinExistence type="predicted"/>
<feature type="region of interest" description="Disordered" evidence="1">
    <location>
        <begin position="74"/>
        <end position="97"/>
    </location>
</feature>
<dbReference type="EMBL" id="AZGY01000026">
    <property type="protein sequence ID" value="KZZ89152.1"/>
    <property type="molecule type" value="Genomic_DNA"/>
</dbReference>
<gene>
    <name evidence="2" type="ORF">AAL_07800</name>
</gene>
<protein>
    <submittedName>
        <fullName evidence="2">Thiopurine S-methyltransferase</fullName>
    </submittedName>
</protein>
<keyword evidence="3" id="KW-1185">Reference proteome</keyword>
<dbReference type="Gene3D" id="3.40.50.150">
    <property type="entry name" value="Vaccinia Virus protein VP39"/>
    <property type="match status" value="1"/>
</dbReference>
<evidence type="ECO:0000256" key="1">
    <source>
        <dbReference type="SAM" id="MobiDB-lite"/>
    </source>
</evidence>
<keyword evidence="2" id="KW-0489">Methyltransferase</keyword>
<reference evidence="2 3" key="1">
    <citation type="journal article" date="2016" name="Genome Biol. Evol.">
        <title>Divergent and convergent evolution of fungal pathogenicity.</title>
        <authorList>
            <person name="Shang Y."/>
            <person name="Xiao G."/>
            <person name="Zheng P."/>
            <person name="Cen K."/>
            <person name="Zhan S."/>
            <person name="Wang C."/>
        </authorList>
    </citation>
    <scope>NUCLEOTIDE SEQUENCE [LARGE SCALE GENOMIC DNA]</scope>
    <source>
        <strain evidence="2 3">RCEF 2490</strain>
    </source>
</reference>
<accession>A0A167WQQ6</accession>
<dbReference type="OrthoDB" id="276151at2759"/>
<dbReference type="GO" id="GO:0032259">
    <property type="term" value="P:methylation"/>
    <property type="evidence" value="ECO:0007669"/>
    <property type="project" value="UniProtKB-KW"/>
</dbReference>
<evidence type="ECO:0000313" key="2">
    <source>
        <dbReference type="EMBL" id="KZZ89152.1"/>
    </source>
</evidence>